<protein>
    <submittedName>
        <fullName evidence="1">Uncharacterized protein</fullName>
    </submittedName>
</protein>
<comment type="caution">
    <text evidence="1">The sequence shown here is derived from an EMBL/GenBank/DDBJ whole genome shotgun (WGS) entry which is preliminary data.</text>
</comment>
<dbReference type="EMBL" id="PKHU01000020">
    <property type="protein sequence ID" value="PKZ28610.1"/>
    <property type="molecule type" value="Genomic_DNA"/>
</dbReference>
<dbReference type="AlphaFoldDB" id="A0A2I1N8A8"/>
<gene>
    <name evidence="1" type="ORF">CYJ41_08180</name>
</gene>
<organism evidence="1 2">
    <name type="scientific">Campylobacter ureolyticus</name>
    <dbReference type="NCBI Taxonomy" id="827"/>
    <lineage>
        <taxon>Bacteria</taxon>
        <taxon>Pseudomonadati</taxon>
        <taxon>Campylobacterota</taxon>
        <taxon>Epsilonproteobacteria</taxon>
        <taxon>Campylobacterales</taxon>
        <taxon>Campylobacteraceae</taxon>
        <taxon>Campylobacter</taxon>
    </lineage>
</organism>
<sequence length="126" mass="15055">MLLKADDFASAYDIGMRTLYVLKNYDKKVGKFDRFKTINGRLYVDYEAFFKVENEINEARDLYCLIMDDFKNEWQMAGYFAKKIGAKQVNLYNMFRNFTFYGNNASHSNKRELLIKAFKEYLKDLK</sequence>
<dbReference type="Proteomes" id="UP000234639">
    <property type="component" value="Unassembled WGS sequence"/>
</dbReference>
<reference evidence="1 2" key="1">
    <citation type="submission" date="2017-12" db="EMBL/GenBank/DDBJ databases">
        <title>Phylogenetic diversity of female urinary microbiome.</title>
        <authorList>
            <person name="Thomas-White K."/>
            <person name="Wolfe A.J."/>
        </authorList>
    </citation>
    <scope>NUCLEOTIDE SEQUENCE [LARGE SCALE GENOMIC DNA]</scope>
    <source>
        <strain evidence="1 2">UMB0112</strain>
    </source>
</reference>
<accession>A0A2I1N8A8</accession>
<evidence type="ECO:0000313" key="1">
    <source>
        <dbReference type="EMBL" id="PKZ28610.1"/>
    </source>
</evidence>
<evidence type="ECO:0000313" key="2">
    <source>
        <dbReference type="Proteomes" id="UP000234639"/>
    </source>
</evidence>
<dbReference type="RefSeq" id="WP_101637731.1">
    <property type="nucleotide sequence ID" value="NZ_PKHU01000020.1"/>
</dbReference>
<proteinExistence type="predicted"/>
<name>A0A2I1N8A8_9BACT</name>